<dbReference type="RefSeq" id="WP_377150584.1">
    <property type="nucleotide sequence ID" value="NZ_JBHSAF010000001.1"/>
</dbReference>
<proteinExistence type="inferred from homology"/>
<keyword evidence="4" id="KW-0804">Transcription</keyword>
<dbReference type="InterPro" id="IPR005119">
    <property type="entry name" value="LysR_subst-bd"/>
</dbReference>
<evidence type="ECO:0000259" key="5">
    <source>
        <dbReference type="PROSITE" id="PS50931"/>
    </source>
</evidence>
<dbReference type="InterPro" id="IPR036390">
    <property type="entry name" value="WH_DNA-bd_sf"/>
</dbReference>
<accession>A0ABV8CJV0</accession>
<dbReference type="InterPro" id="IPR036388">
    <property type="entry name" value="WH-like_DNA-bd_sf"/>
</dbReference>
<dbReference type="InterPro" id="IPR058163">
    <property type="entry name" value="LysR-type_TF_proteobact-type"/>
</dbReference>
<evidence type="ECO:0000313" key="6">
    <source>
        <dbReference type="EMBL" id="MFC3912477.1"/>
    </source>
</evidence>
<gene>
    <name evidence="6" type="ORF">ACFOSS_03215</name>
</gene>
<evidence type="ECO:0000256" key="1">
    <source>
        <dbReference type="ARBA" id="ARBA00009437"/>
    </source>
</evidence>
<dbReference type="Gene3D" id="1.10.10.10">
    <property type="entry name" value="Winged helix-like DNA-binding domain superfamily/Winged helix DNA-binding domain"/>
    <property type="match status" value="1"/>
</dbReference>
<protein>
    <submittedName>
        <fullName evidence="6">LysR substrate-binding domain-containing protein</fullName>
    </submittedName>
</protein>
<keyword evidence="2" id="KW-0805">Transcription regulation</keyword>
<dbReference type="SUPFAM" id="SSF46785">
    <property type="entry name" value="Winged helix' DNA-binding domain"/>
    <property type="match status" value="1"/>
</dbReference>
<evidence type="ECO:0000313" key="7">
    <source>
        <dbReference type="Proteomes" id="UP001595692"/>
    </source>
</evidence>
<sequence length="313" mass="34096">MALNVDEMETMSGSLLDVRAFCHVVELGTLSAAARILGETKGGISRRISRLESGLGLQLLARHPRSVTVTTEGELFYAKARDGLLLLDEAAELARSTRQEAKGTLRITAPLDLGQEWLPPLLVEFARQHPLIRIELLISDQRLDLASHQIDIALRATDGGLPDMGYHARSLTRLQMGWYAAPGYLAQAGQPLCPEDLPRHALILPGAGHHAFSVTLQRGHVQEHLTLWPRLQTLDYASVLRLTLHGGGIGFFPGLVAAEGLQQGRLQAVLTDWQAPAGELFMITQNSRQAPARVQAFKAYLLAALQGSAPQPQ</sequence>
<organism evidence="6 7">
    <name type="scientific">Pseudaeromonas sharmana</name>
    <dbReference type="NCBI Taxonomy" id="328412"/>
    <lineage>
        <taxon>Bacteria</taxon>
        <taxon>Pseudomonadati</taxon>
        <taxon>Pseudomonadota</taxon>
        <taxon>Gammaproteobacteria</taxon>
        <taxon>Aeromonadales</taxon>
        <taxon>Aeromonadaceae</taxon>
        <taxon>Pseudaeromonas</taxon>
    </lineage>
</organism>
<evidence type="ECO:0000256" key="3">
    <source>
        <dbReference type="ARBA" id="ARBA00023125"/>
    </source>
</evidence>
<dbReference type="SUPFAM" id="SSF53850">
    <property type="entry name" value="Periplasmic binding protein-like II"/>
    <property type="match status" value="1"/>
</dbReference>
<dbReference type="Proteomes" id="UP001595692">
    <property type="component" value="Unassembled WGS sequence"/>
</dbReference>
<dbReference type="Pfam" id="PF03466">
    <property type="entry name" value="LysR_substrate"/>
    <property type="match status" value="1"/>
</dbReference>
<evidence type="ECO:0000256" key="4">
    <source>
        <dbReference type="ARBA" id="ARBA00023163"/>
    </source>
</evidence>
<dbReference type="Pfam" id="PF00126">
    <property type="entry name" value="HTH_1"/>
    <property type="match status" value="1"/>
</dbReference>
<reference evidence="7" key="1">
    <citation type="journal article" date="2019" name="Int. J. Syst. Evol. Microbiol.">
        <title>The Global Catalogue of Microorganisms (GCM) 10K type strain sequencing project: providing services to taxonomists for standard genome sequencing and annotation.</title>
        <authorList>
            <consortium name="The Broad Institute Genomics Platform"/>
            <consortium name="The Broad Institute Genome Sequencing Center for Infectious Disease"/>
            <person name="Wu L."/>
            <person name="Ma J."/>
        </authorList>
    </citation>
    <scope>NUCLEOTIDE SEQUENCE [LARGE SCALE GENOMIC DNA]</scope>
    <source>
        <strain evidence="7">CCUG 54939</strain>
    </source>
</reference>
<name>A0ABV8CJV0_9GAMM</name>
<dbReference type="PANTHER" id="PTHR30537:SF3">
    <property type="entry name" value="TRANSCRIPTIONAL REGULATORY PROTEIN"/>
    <property type="match status" value="1"/>
</dbReference>
<keyword evidence="3" id="KW-0238">DNA-binding</keyword>
<dbReference type="Gene3D" id="3.40.190.290">
    <property type="match status" value="1"/>
</dbReference>
<dbReference type="CDD" id="cd08422">
    <property type="entry name" value="PBP2_CrgA_like"/>
    <property type="match status" value="1"/>
</dbReference>
<dbReference type="InterPro" id="IPR000847">
    <property type="entry name" value="LysR_HTH_N"/>
</dbReference>
<feature type="domain" description="HTH lysR-type" evidence="5">
    <location>
        <begin position="19"/>
        <end position="70"/>
    </location>
</feature>
<keyword evidence="7" id="KW-1185">Reference proteome</keyword>
<dbReference type="PANTHER" id="PTHR30537">
    <property type="entry name" value="HTH-TYPE TRANSCRIPTIONAL REGULATOR"/>
    <property type="match status" value="1"/>
</dbReference>
<dbReference type="EMBL" id="JBHSAF010000001">
    <property type="protein sequence ID" value="MFC3912477.1"/>
    <property type="molecule type" value="Genomic_DNA"/>
</dbReference>
<comment type="caution">
    <text evidence="6">The sequence shown here is derived from an EMBL/GenBank/DDBJ whole genome shotgun (WGS) entry which is preliminary data.</text>
</comment>
<comment type="similarity">
    <text evidence="1">Belongs to the LysR transcriptional regulatory family.</text>
</comment>
<evidence type="ECO:0000256" key="2">
    <source>
        <dbReference type="ARBA" id="ARBA00023015"/>
    </source>
</evidence>
<dbReference type="PROSITE" id="PS50931">
    <property type="entry name" value="HTH_LYSR"/>
    <property type="match status" value="1"/>
</dbReference>